<protein>
    <submittedName>
        <fullName evidence="11">Growth/differentiation factor 15-like</fullName>
    </submittedName>
</protein>
<dbReference type="Pfam" id="PF00019">
    <property type="entry name" value="TGF_beta"/>
    <property type="match status" value="1"/>
</dbReference>
<name>A0A0P7TWW3_SCLFO</name>
<keyword evidence="4" id="KW-0732">Signal</keyword>
<dbReference type="GO" id="GO:0005615">
    <property type="term" value="C:extracellular space"/>
    <property type="evidence" value="ECO:0007669"/>
    <property type="project" value="TreeGrafter"/>
</dbReference>
<evidence type="ECO:0000256" key="2">
    <source>
        <dbReference type="ARBA" id="ARBA00006656"/>
    </source>
</evidence>
<dbReference type="InterPro" id="IPR017948">
    <property type="entry name" value="TGFb_CS"/>
</dbReference>
<keyword evidence="3" id="KW-0964">Secreted</keyword>
<dbReference type="EMBL" id="JARO02014084">
    <property type="protein sequence ID" value="KPP58378.1"/>
    <property type="molecule type" value="Genomic_DNA"/>
</dbReference>
<dbReference type="PROSITE" id="PS00250">
    <property type="entry name" value="TGF_BETA_1"/>
    <property type="match status" value="1"/>
</dbReference>
<dbReference type="SMART" id="SM00204">
    <property type="entry name" value="TGFB"/>
    <property type="match status" value="1"/>
</dbReference>
<dbReference type="GO" id="GO:0008083">
    <property type="term" value="F:growth factor activity"/>
    <property type="evidence" value="ECO:0007669"/>
    <property type="project" value="UniProtKB-KW"/>
</dbReference>
<comment type="subcellular location">
    <subcellularLocation>
        <location evidence="1">Secreted</location>
    </subcellularLocation>
</comment>
<evidence type="ECO:0000313" key="12">
    <source>
        <dbReference type="Proteomes" id="UP000034805"/>
    </source>
</evidence>
<sequence>MWCSCGPQRGRVDRELQLEAVKKGTLESLGFKGPPGRKEEAQEQEMRRRMQLFYEELLELHRNTSRADETEPALRRPPTVLSSAQEPLKVSQSCPYGDRFRAIFNKTHLIRKELTVAHAQMKISGEFHHQSRSGNSQQLSQAVQIKIYRRDDEMKMHFEKKALVLTKVFYGKSLIVNTGVPVEEWNLNSEEPLVLEVEFVMCGSWCLQETPRISLEMEISTPEPKRRRQRRRASKDEDCEEDECCCRKSLTVSFKDIGWSDWVVAPESYTMYFCAGSCPHNYKPASMHTQIKSRVYHLTKGATPRPSCVPAAYEPMLLMHYNSDGKLTYTLFNELVVSKCHCA</sequence>
<keyword evidence="5 8" id="KW-0339">Growth factor</keyword>
<keyword evidence="6" id="KW-1015">Disulfide bond</keyword>
<dbReference type="InterPro" id="IPR015615">
    <property type="entry name" value="TGF-beta-rel"/>
</dbReference>
<evidence type="ECO:0000256" key="4">
    <source>
        <dbReference type="ARBA" id="ARBA00022729"/>
    </source>
</evidence>
<feature type="domain" description="TGF-beta family profile" evidence="10">
    <location>
        <begin position="225"/>
        <end position="343"/>
    </location>
</feature>
<feature type="compositionally biased region" description="Basic and acidic residues" evidence="9">
    <location>
        <begin position="64"/>
        <end position="74"/>
    </location>
</feature>
<dbReference type="CDD" id="cd19376">
    <property type="entry name" value="TGF_beta_GDF15"/>
    <property type="match status" value="1"/>
</dbReference>
<accession>A0A0P7TWW3</accession>
<dbReference type="PROSITE" id="PS51362">
    <property type="entry name" value="TGF_BETA_2"/>
    <property type="match status" value="1"/>
</dbReference>
<dbReference type="Gene3D" id="2.10.90.10">
    <property type="entry name" value="Cystine-knot cytokines"/>
    <property type="match status" value="1"/>
</dbReference>
<dbReference type="Proteomes" id="UP000034805">
    <property type="component" value="Unassembled WGS sequence"/>
</dbReference>
<proteinExistence type="inferred from homology"/>
<evidence type="ECO:0000256" key="8">
    <source>
        <dbReference type="RuleBase" id="RU000354"/>
    </source>
</evidence>
<comment type="similarity">
    <text evidence="2 8">Belongs to the TGF-beta family.</text>
</comment>
<dbReference type="PANTHER" id="PTHR11848:SF78">
    <property type="entry name" value="GROWTH_DIFFERENTIATION FACTOR 15"/>
    <property type="match status" value="1"/>
</dbReference>
<evidence type="ECO:0000256" key="6">
    <source>
        <dbReference type="ARBA" id="ARBA00023157"/>
    </source>
</evidence>
<reference evidence="11 12" key="1">
    <citation type="submission" date="2015-08" db="EMBL/GenBank/DDBJ databases">
        <title>The genome of the Asian arowana (Scleropages formosus).</title>
        <authorList>
            <person name="Tan M.H."/>
            <person name="Gan H.M."/>
            <person name="Croft L.J."/>
            <person name="Austin C.M."/>
        </authorList>
    </citation>
    <scope>NUCLEOTIDE SEQUENCE [LARGE SCALE GENOMIC DNA]</scope>
    <source>
        <strain evidence="11">Aro1</strain>
    </source>
</reference>
<keyword evidence="7" id="KW-0325">Glycoprotein</keyword>
<evidence type="ECO:0000256" key="5">
    <source>
        <dbReference type="ARBA" id="ARBA00023030"/>
    </source>
</evidence>
<gene>
    <name evidence="11" type="ORF">Z043_123802</name>
</gene>
<dbReference type="GO" id="GO:0005125">
    <property type="term" value="F:cytokine activity"/>
    <property type="evidence" value="ECO:0007669"/>
    <property type="project" value="TreeGrafter"/>
</dbReference>
<evidence type="ECO:0000313" key="11">
    <source>
        <dbReference type="EMBL" id="KPP58378.1"/>
    </source>
</evidence>
<feature type="region of interest" description="Disordered" evidence="9">
    <location>
        <begin position="64"/>
        <end position="86"/>
    </location>
</feature>
<dbReference type="FunFam" id="2.10.90.10:FF:000012">
    <property type="entry name" value="Growth/differentiation factor 9 (Predicted)"/>
    <property type="match status" value="1"/>
</dbReference>
<dbReference type="PRINTS" id="PR00669">
    <property type="entry name" value="INHIBINA"/>
</dbReference>
<organism evidence="11 12">
    <name type="scientific">Scleropages formosus</name>
    <name type="common">Asian bonytongue</name>
    <name type="synonym">Osteoglossum formosum</name>
    <dbReference type="NCBI Taxonomy" id="113540"/>
    <lineage>
        <taxon>Eukaryota</taxon>
        <taxon>Metazoa</taxon>
        <taxon>Chordata</taxon>
        <taxon>Craniata</taxon>
        <taxon>Vertebrata</taxon>
        <taxon>Euteleostomi</taxon>
        <taxon>Actinopterygii</taxon>
        <taxon>Neopterygii</taxon>
        <taxon>Teleostei</taxon>
        <taxon>Osteoglossocephala</taxon>
        <taxon>Osteoglossomorpha</taxon>
        <taxon>Osteoglossiformes</taxon>
        <taxon>Osteoglossidae</taxon>
        <taxon>Scleropages</taxon>
    </lineage>
</organism>
<dbReference type="PANTHER" id="PTHR11848">
    <property type="entry name" value="TGF-BETA FAMILY"/>
    <property type="match status" value="1"/>
</dbReference>
<dbReference type="SUPFAM" id="SSF57501">
    <property type="entry name" value="Cystine-knot cytokines"/>
    <property type="match status" value="1"/>
</dbReference>
<dbReference type="STRING" id="113540.ENSSFOP00015032583"/>
<evidence type="ECO:0000256" key="1">
    <source>
        <dbReference type="ARBA" id="ARBA00004613"/>
    </source>
</evidence>
<dbReference type="InterPro" id="IPR001839">
    <property type="entry name" value="TGF-b_C"/>
</dbReference>
<evidence type="ECO:0000256" key="9">
    <source>
        <dbReference type="SAM" id="MobiDB-lite"/>
    </source>
</evidence>
<comment type="caution">
    <text evidence="11">The sequence shown here is derived from an EMBL/GenBank/DDBJ whole genome shotgun (WGS) entry which is preliminary data.</text>
</comment>
<evidence type="ECO:0000259" key="10">
    <source>
        <dbReference type="PROSITE" id="PS51362"/>
    </source>
</evidence>
<dbReference type="AlphaFoldDB" id="A0A0P7TWW3"/>
<evidence type="ECO:0000256" key="7">
    <source>
        <dbReference type="ARBA" id="ARBA00023180"/>
    </source>
</evidence>
<evidence type="ECO:0000256" key="3">
    <source>
        <dbReference type="ARBA" id="ARBA00022525"/>
    </source>
</evidence>
<dbReference type="InterPro" id="IPR029034">
    <property type="entry name" value="Cystine-knot_cytokine"/>
</dbReference>
<dbReference type="Gene3D" id="2.60.120.970">
    <property type="match status" value="1"/>
</dbReference>